<accession>A0A4P2QRU1</accession>
<keyword evidence="6 11" id="KW-0798">TonB box</keyword>
<keyword evidence="3 10" id="KW-1134">Transmembrane beta strand</keyword>
<keyword evidence="2 10" id="KW-0813">Transport</keyword>
<keyword evidence="4 10" id="KW-0812">Transmembrane</keyword>
<evidence type="ECO:0000256" key="8">
    <source>
        <dbReference type="ARBA" id="ARBA00023170"/>
    </source>
</evidence>
<evidence type="ECO:0000313" key="15">
    <source>
        <dbReference type="Proteomes" id="UP000295497"/>
    </source>
</evidence>
<evidence type="ECO:0000313" key="14">
    <source>
        <dbReference type="EMBL" id="AUX32746.1"/>
    </source>
</evidence>
<sequence length="676" mass="74066">MRARKGEVQEHRESAEAVSILELARTKRRAADMGDVMSQVQGVSVARAGGLGTSARFSLNGFYSDQIRVFLDGAPIELAGFASGITGVPVNLVERIEIYRGVVPIRFGADTLGGAVDLVTPKSYYETGADLSYQVGSFATHRATLGARYRHEESGFFAAGNAFIDSARNDYPTDVEIPDAETGRPLRATVRRGHDAYGARGASIDVGLVDRAWVKRLTLRAFASQYDKELQHNVLMTTPYGAVTYGEGLYGATLRYAQPEALWHDLDLELLASGSRRVIDFQDTSSAVYDWDGRVVGERRRPGEIDGRARDQTIWQDSLLGRIHVTWHAGPQRAVRLNVSPTFVTSAGVERAKLAPDEADPLAARRDLVKLVGGLELDASFLEDRLQNVAFVKGYLLHAASDQVLAGNALVPVAVDALRAGAGDGVRFHLTDWLYAKVSYEAATRLPSADEIFGNGILIQPNPELRPETSHNGNLGLGLSRRKKGLGSFSGEVNAFARWAEDFVYLRGGNMYFQHRNVQSVRALGAEGQAAWMSPGSYLSVEVSATYQDLRNTSTEGEFAEMAGDRIPNLPWLFGSARARAQLSSVATPGDQLALGWTTRYTHEFFRFWESIARREDKPVIEAQFLHAADLTYVIHGATTVSSTLEVQNITDAKAHDFYGVQKPGRAVYFKGMIEL</sequence>
<keyword evidence="7 10" id="KW-0472">Membrane</keyword>
<dbReference type="PANTHER" id="PTHR30069:SF29">
    <property type="entry name" value="HEMOGLOBIN AND HEMOGLOBIN-HAPTOGLOBIN-BINDING PROTEIN 1-RELATED"/>
    <property type="match status" value="1"/>
</dbReference>
<dbReference type="Pfam" id="PF00593">
    <property type="entry name" value="TonB_dep_Rec_b-barrel"/>
    <property type="match status" value="1"/>
</dbReference>
<dbReference type="InterPro" id="IPR000531">
    <property type="entry name" value="Beta-barrel_TonB"/>
</dbReference>
<evidence type="ECO:0000259" key="13">
    <source>
        <dbReference type="Pfam" id="PF07715"/>
    </source>
</evidence>
<dbReference type="AlphaFoldDB" id="A0A4P2QRU1"/>
<dbReference type="InterPro" id="IPR039426">
    <property type="entry name" value="TonB-dep_rcpt-like"/>
</dbReference>
<evidence type="ECO:0000256" key="9">
    <source>
        <dbReference type="ARBA" id="ARBA00023237"/>
    </source>
</evidence>
<dbReference type="GO" id="GO:0015344">
    <property type="term" value="F:siderophore uptake transmembrane transporter activity"/>
    <property type="evidence" value="ECO:0007669"/>
    <property type="project" value="TreeGrafter"/>
</dbReference>
<keyword evidence="8" id="KW-0675">Receptor</keyword>
<dbReference type="Gene3D" id="2.40.170.20">
    <property type="entry name" value="TonB-dependent receptor, beta-barrel domain"/>
    <property type="match status" value="1"/>
</dbReference>
<evidence type="ECO:0000256" key="1">
    <source>
        <dbReference type="ARBA" id="ARBA00004571"/>
    </source>
</evidence>
<dbReference type="InterPro" id="IPR037066">
    <property type="entry name" value="Plug_dom_sf"/>
</dbReference>
<dbReference type="EMBL" id="CP012672">
    <property type="protein sequence ID" value="AUX32746.1"/>
    <property type="molecule type" value="Genomic_DNA"/>
</dbReference>
<dbReference type="InterPro" id="IPR012910">
    <property type="entry name" value="Plug_dom"/>
</dbReference>
<protein>
    <recommendedName>
        <fullName evidence="16">TonB-dependent receptor</fullName>
    </recommendedName>
</protein>
<feature type="domain" description="TonB-dependent receptor-like beta-barrel" evidence="12">
    <location>
        <begin position="425"/>
        <end position="601"/>
    </location>
</feature>
<dbReference type="PROSITE" id="PS52016">
    <property type="entry name" value="TONB_DEPENDENT_REC_3"/>
    <property type="match status" value="1"/>
</dbReference>
<evidence type="ECO:0000256" key="2">
    <source>
        <dbReference type="ARBA" id="ARBA00022448"/>
    </source>
</evidence>
<keyword evidence="9 10" id="KW-0998">Cell outer membrane</keyword>
<dbReference type="SUPFAM" id="SSF56935">
    <property type="entry name" value="Porins"/>
    <property type="match status" value="1"/>
</dbReference>
<comment type="subcellular location">
    <subcellularLocation>
        <location evidence="1 10">Cell outer membrane</location>
        <topology evidence="1 10">Multi-pass membrane protein</topology>
    </subcellularLocation>
</comment>
<gene>
    <name evidence="14" type="ORF">SOCE836_048930</name>
</gene>
<evidence type="ECO:0000256" key="11">
    <source>
        <dbReference type="RuleBase" id="RU003357"/>
    </source>
</evidence>
<feature type="domain" description="TonB-dependent receptor plug" evidence="13">
    <location>
        <begin position="12"/>
        <end position="115"/>
    </location>
</feature>
<evidence type="ECO:0000256" key="6">
    <source>
        <dbReference type="ARBA" id="ARBA00023077"/>
    </source>
</evidence>
<evidence type="ECO:0008006" key="16">
    <source>
        <dbReference type="Google" id="ProtNLM"/>
    </source>
</evidence>
<dbReference type="Proteomes" id="UP000295497">
    <property type="component" value="Chromosome"/>
</dbReference>
<name>A0A4P2QRU1_SORCE</name>
<organism evidence="14 15">
    <name type="scientific">Sorangium cellulosum</name>
    <name type="common">Polyangium cellulosum</name>
    <dbReference type="NCBI Taxonomy" id="56"/>
    <lineage>
        <taxon>Bacteria</taxon>
        <taxon>Pseudomonadati</taxon>
        <taxon>Myxococcota</taxon>
        <taxon>Polyangia</taxon>
        <taxon>Polyangiales</taxon>
        <taxon>Polyangiaceae</taxon>
        <taxon>Sorangium</taxon>
    </lineage>
</organism>
<evidence type="ECO:0000256" key="7">
    <source>
        <dbReference type="ARBA" id="ARBA00023136"/>
    </source>
</evidence>
<evidence type="ECO:0000256" key="5">
    <source>
        <dbReference type="ARBA" id="ARBA00022729"/>
    </source>
</evidence>
<dbReference type="Gene3D" id="2.170.130.10">
    <property type="entry name" value="TonB-dependent receptor, plug domain"/>
    <property type="match status" value="1"/>
</dbReference>
<evidence type="ECO:0000259" key="12">
    <source>
        <dbReference type="Pfam" id="PF00593"/>
    </source>
</evidence>
<dbReference type="InterPro" id="IPR036942">
    <property type="entry name" value="Beta-barrel_TonB_sf"/>
</dbReference>
<dbReference type="GO" id="GO:0009279">
    <property type="term" value="C:cell outer membrane"/>
    <property type="evidence" value="ECO:0007669"/>
    <property type="project" value="UniProtKB-SubCell"/>
</dbReference>
<dbReference type="Pfam" id="PF07715">
    <property type="entry name" value="Plug"/>
    <property type="match status" value="1"/>
</dbReference>
<dbReference type="PANTHER" id="PTHR30069">
    <property type="entry name" value="TONB-DEPENDENT OUTER MEMBRANE RECEPTOR"/>
    <property type="match status" value="1"/>
</dbReference>
<proteinExistence type="inferred from homology"/>
<evidence type="ECO:0000256" key="10">
    <source>
        <dbReference type="PROSITE-ProRule" id="PRU01360"/>
    </source>
</evidence>
<reference evidence="14 15" key="1">
    <citation type="submission" date="2015-09" db="EMBL/GenBank/DDBJ databases">
        <title>Sorangium comparison.</title>
        <authorList>
            <person name="Zaburannyi N."/>
            <person name="Bunk B."/>
            <person name="Overmann J."/>
            <person name="Mueller R."/>
        </authorList>
    </citation>
    <scope>NUCLEOTIDE SEQUENCE [LARGE SCALE GENOMIC DNA]</scope>
    <source>
        <strain evidence="14 15">So ce836</strain>
    </source>
</reference>
<evidence type="ECO:0000256" key="4">
    <source>
        <dbReference type="ARBA" id="ARBA00022692"/>
    </source>
</evidence>
<comment type="similarity">
    <text evidence="10 11">Belongs to the TonB-dependent receptor family.</text>
</comment>
<keyword evidence="5" id="KW-0732">Signal</keyword>
<dbReference type="GO" id="GO:0044718">
    <property type="term" value="P:siderophore transmembrane transport"/>
    <property type="evidence" value="ECO:0007669"/>
    <property type="project" value="TreeGrafter"/>
</dbReference>
<evidence type="ECO:0000256" key="3">
    <source>
        <dbReference type="ARBA" id="ARBA00022452"/>
    </source>
</evidence>